<organism evidence="1 2">
    <name type="scientific">Leifsonia poae</name>
    <dbReference type="NCBI Taxonomy" id="110933"/>
    <lineage>
        <taxon>Bacteria</taxon>
        <taxon>Bacillati</taxon>
        <taxon>Actinomycetota</taxon>
        <taxon>Actinomycetes</taxon>
        <taxon>Micrococcales</taxon>
        <taxon>Microbacteriaceae</taxon>
        <taxon>Leifsonia</taxon>
    </lineage>
</organism>
<gene>
    <name evidence="1" type="ORF">GCM10017584_04600</name>
</gene>
<dbReference type="RefSeq" id="WP_271175567.1">
    <property type="nucleotide sequence ID" value="NZ_BAAAJO010000001.1"/>
</dbReference>
<evidence type="ECO:0000313" key="1">
    <source>
        <dbReference type="EMBL" id="GLJ74887.1"/>
    </source>
</evidence>
<evidence type="ECO:0000313" key="2">
    <source>
        <dbReference type="Proteomes" id="UP001142372"/>
    </source>
</evidence>
<dbReference type="EMBL" id="BSEN01000001">
    <property type="protein sequence ID" value="GLJ74887.1"/>
    <property type="molecule type" value="Genomic_DNA"/>
</dbReference>
<dbReference type="AlphaFoldDB" id="A0A9W6H755"/>
<comment type="caution">
    <text evidence="1">The sequence shown here is derived from an EMBL/GenBank/DDBJ whole genome shotgun (WGS) entry which is preliminary data.</text>
</comment>
<reference evidence="1" key="2">
    <citation type="submission" date="2023-01" db="EMBL/GenBank/DDBJ databases">
        <authorList>
            <person name="Sun Q."/>
            <person name="Evtushenko L."/>
        </authorList>
    </citation>
    <scope>NUCLEOTIDE SEQUENCE</scope>
    <source>
        <strain evidence="1">VKM Ac-1401</strain>
    </source>
</reference>
<protein>
    <submittedName>
        <fullName evidence="1">Uncharacterized protein</fullName>
    </submittedName>
</protein>
<dbReference type="Proteomes" id="UP001142372">
    <property type="component" value="Unassembled WGS sequence"/>
</dbReference>
<keyword evidence="2" id="KW-1185">Reference proteome</keyword>
<name>A0A9W6H755_9MICO</name>
<sequence>MDASPTTTRCRQCGGAATLHRNPYVGVDLSVHEYYIDCVRCGIVGFVPADREPESRPERRRGFWARLFAR</sequence>
<accession>A0A9W6H755</accession>
<proteinExistence type="predicted"/>
<reference evidence="1" key="1">
    <citation type="journal article" date="2014" name="Int. J. Syst. Evol. Microbiol.">
        <title>Complete genome sequence of Corynebacterium casei LMG S-19264T (=DSM 44701T), isolated from a smear-ripened cheese.</title>
        <authorList>
            <consortium name="US DOE Joint Genome Institute (JGI-PGF)"/>
            <person name="Walter F."/>
            <person name="Albersmeier A."/>
            <person name="Kalinowski J."/>
            <person name="Ruckert C."/>
        </authorList>
    </citation>
    <scope>NUCLEOTIDE SEQUENCE</scope>
    <source>
        <strain evidence="1">VKM Ac-1401</strain>
    </source>
</reference>